<dbReference type="InterPro" id="IPR051782">
    <property type="entry name" value="ABC_Transporter_VariousFunc"/>
</dbReference>
<dbReference type="Pfam" id="PF00005">
    <property type="entry name" value="ABC_tran"/>
    <property type="match status" value="1"/>
</dbReference>
<sequence>MQTVIKIKDLCKKYKKRYILKDINLEIEKGVITGILGQNGSGKSTLMKIISGIEKPESGEILINGAEPGISTKSQVAFLTENNQLYDWMNINDAIKFHQDFFEDFDAQKCGKLIDFMDLSENYKIKKLSKGMLQRLRLSLTLGRNASVYLLDEPFMGIDTITRDKIIKAINSYYCEDSCILITTHLISEVERILDRVAFISDGNIALTGDCEQLRYEKNQSIEDMYRKLYV</sequence>
<evidence type="ECO:0000313" key="5">
    <source>
        <dbReference type="EMBL" id="KNY30026.1"/>
    </source>
</evidence>
<name>A0A0L6JVY1_9FIRM</name>
<dbReference type="CDD" id="cd03230">
    <property type="entry name" value="ABC_DR_subfamily_A"/>
    <property type="match status" value="1"/>
</dbReference>
<keyword evidence="2" id="KW-0547">Nucleotide-binding</keyword>
<dbReference type="EMBL" id="LGTC01000001">
    <property type="protein sequence ID" value="KNY30026.1"/>
    <property type="molecule type" value="Genomic_DNA"/>
</dbReference>
<dbReference type="AlphaFoldDB" id="A0A0L6JVY1"/>
<dbReference type="eggNOG" id="COG1131">
    <property type="taxonomic scope" value="Bacteria"/>
</dbReference>
<dbReference type="InterPro" id="IPR003439">
    <property type="entry name" value="ABC_transporter-like_ATP-bd"/>
</dbReference>
<dbReference type="PANTHER" id="PTHR42939:SF1">
    <property type="entry name" value="ABC TRANSPORTER ATP-BINDING PROTEIN ALBC-RELATED"/>
    <property type="match status" value="1"/>
</dbReference>
<dbReference type="Proteomes" id="UP000036923">
    <property type="component" value="Unassembled WGS sequence"/>
</dbReference>
<evidence type="ECO:0000256" key="2">
    <source>
        <dbReference type="ARBA" id="ARBA00022741"/>
    </source>
</evidence>
<dbReference type="GO" id="GO:0016887">
    <property type="term" value="F:ATP hydrolysis activity"/>
    <property type="evidence" value="ECO:0007669"/>
    <property type="project" value="InterPro"/>
</dbReference>
<dbReference type="InterPro" id="IPR017871">
    <property type="entry name" value="ABC_transporter-like_CS"/>
</dbReference>
<dbReference type="GO" id="GO:0005524">
    <property type="term" value="F:ATP binding"/>
    <property type="evidence" value="ECO:0007669"/>
    <property type="project" value="UniProtKB-KW"/>
</dbReference>
<reference evidence="6" key="1">
    <citation type="submission" date="2015-07" db="EMBL/GenBank/DDBJ databases">
        <title>Near-Complete Genome Sequence of the Cellulolytic Bacterium Bacteroides (Pseudobacteroides) cellulosolvens ATCC 35603.</title>
        <authorList>
            <person name="Dassa B."/>
            <person name="Utturkar S.M."/>
            <person name="Klingeman D.M."/>
            <person name="Hurt R.A."/>
            <person name="Keller M."/>
            <person name="Xu J."/>
            <person name="Reddy Y.H.K."/>
            <person name="Borovok I."/>
            <person name="Grinberg I.R."/>
            <person name="Lamed R."/>
            <person name="Zhivin O."/>
            <person name="Bayer E.A."/>
            <person name="Brown S.D."/>
        </authorList>
    </citation>
    <scope>NUCLEOTIDE SEQUENCE [LARGE SCALE GENOMIC DNA]</scope>
    <source>
        <strain evidence="6">DSM 2933</strain>
    </source>
</reference>
<comment type="caution">
    <text evidence="5">The sequence shown here is derived from an EMBL/GenBank/DDBJ whole genome shotgun (WGS) entry which is preliminary data.</text>
</comment>
<accession>A0A0L6JVY1</accession>
<organism evidence="5 6">
    <name type="scientific">Pseudobacteroides cellulosolvens ATCC 35603 = DSM 2933</name>
    <dbReference type="NCBI Taxonomy" id="398512"/>
    <lineage>
        <taxon>Bacteria</taxon>
        <taxon>Bacillati</taxon>
        <taxon>Bacillota</taxon>
        <taxon>Clostridia</taxon>
        <taxon>Eubacteriales</taxon>
        <taxon>Oscillospiraceae</taxon>
        <taxon>Pseudobacteroides</taxon>
    </lineage>
</organism>
<dbReference type="InterPro" id="IPR027417">
    <property type="entry name" value="P-loop_NTPase"/>
</dbReference>
<evidence type="ECO:0000256" key="3">
    <source>
        <dbReference type="ARBA" id="ARBA00022840"/>
    </source>
</evidence>
<dbReference type="RefSeq" id="WP_036945006.1">
    <property type="nucleotide sequence ID" value="NZ_JQKC01000041.1"/>
</dbReference>
<dbReference type="PROSITE" id="PS00211">
    <property type="entry name" value="ABC_TRANSPORTER_1"/>
    <property type="match status" value="1"/>
</dbReference>
<dbReference type="Gene3D" id="3.40.50.300">
    <property type="entry name" value="P-loop containing nucleotide triphosphate hydrolases"/>
    <property type="match status" value="1"/>
</dbReference>
<dbReference type="PROSITE" id="PS50893">
    <property type="entry name" value="ABC_TRANSPORTER_2"/>
    <property type="match status" value="1"/>
</dbReference>
<feature type="domain" description="ABC transporter" evidence="4">
    <location>
        <begin position="5"/>
        <end position="227"/>
    </location>
</feature>
<protein>
    <submittedName>
        <fullName evidence="5">ABC transporter related protein</fullName>
    </submittedName>
</protein>
<dbReference type="InterPro" id="IPR003593">
    <property type="entry name" value="AAA+_ATPase"/>
</dbReference>
<keyword evidence="3" id="KW-0067">ATP-binding</keyword>
<dbReference type="STRING" id="398512.Bccel_5303"/>
<keyword evidence="1" id="KW-0813">Transport</keyword>
<evidence type="ECO:0000259" key="4">
    <source>
        <dbReference type="PROSITE" id="PS50893"/>
    </source>
</evidence>
<evidence type="ECO:0000313" key="6">
    <source>
        <dbReference type="Proteomes" id="UP000036923"/>
    </source>
</evidence>
<evidence type="ECO:0000256" key="1">
    <source>
        <dbReference type="ARBA" id="ARBA00022448"/>
    </source>
</evidence>
<dbReference type="SMART" id="SM00382">
    <property type="entry name" value="AAA"/>
    <property type="match status" value="1"/>
</dbReference>
<dbReference type="PANTHER" id="PTHR42939">
    <property type="entry name" value="ABC TRANSPORTER ATP-BINDING PROTEIN ALBC-RELATED"/>
    <property type="match status" value="1"/>
</dbReference>
<dbReference type="SUPFAM" id="SSF52540">
    <property type="entry name" value="P-loop containing nucleoside triphosphate hydrolases"/>
    <property type="match status" value="1"/>
</dbReference>
<dbReference type="OrthoDB" id="9804819at2"/>
<keyword evidence="6" id="KW-1185">Reference proteome</keyword>
<proteinExistence type="predicted"/>
<gene>
    <name evidence="5" type="ORF">Bccel_5303</name>
</gene>